<evidence type="ECO:0000313" key="2">
    <source>
        <dbReference type="WBParaSite" id="RSKR_0001098400.1"/>
    </source>
</evidence>
<sequence>MGFKTNSSPKNKFQKSPKKFISFAARHGDGTEESADDSIVNKKFPATPMLKNKRKLIVDQETPTTPGGSKRIKFSENLTLVKLYEKGSQPPVVSASKSSPGRSILKSASSTPLSVVKNKKLTKKMPKKIEDASDSENEPVEKVVPPKKTNVTPIKKDETSSESSAEEDYPTIVVPAEETPKKKKAAVVVPVENTPKKKKNETSVDVPVEETPKKKKKEAAVVAPVEETPKKKKKEAAVVTPVEEDKKENSKGDSSVGASEKMDTDEVHMTKKQKKEAKRALTAKVEEEEQVVIVVPLKADKDEDEKMEITSTEGVAPETTKETKLFTPLTAEERDRVKLMSPEERTQFYNARYYETCKGMTKNEKRAFMRESRMKKKPHVHLAFECKQIWEKLRMNKTTQEEKIKLAGEALEKMKGQMMKLVVGRDTSRVIQSILYLGHSDYNKVIVDELTPNLLHLCRSKFAAFFVTLLFEKSDAARRDDLFRALRGHVAKLYDVIYSAKVIDILYNQIANEVQKFDLLCEFFGKEYVIFRQTDNFKDLNELLLKNPEKKPLILKNMLSTIKNFIPKSTLSNDFSHVLINEYLNHCNEEQKKEVAELLRDKILDLTNKKHGCEVAAKIIYLSNAKDRKNIIKGTKTLVSSIAMDQYGSNFILALVEGVDDTVNVNKTIITEIIEHLPDMVKSRRGCAVIQHIVQPGETQSVGEFTIKLLKEGESSEHSKKPKADRALQVYEGLKDSLLDYVKQFCGDIFKSKGSVHLLGALLEQTKSEYLFDRAIPDDLRQHIYKKIAEIMEELYDPEEVKGHKFFDNNVQAKQVVRLLLDTDNHCEIKFLPVLKEINKECHKFLPSFIQSVL</sequence>
<organism evidence="1 2">
    <name type="scientific">Rhabditophanes sp. KR3021</name>
    <dbReference type="NCBI Taxonomy" id="114890"/>
    <lineage>
        <taxon>Eukaryota</taxon>
        <taxon>Metazoa</taxon>
        <taxon>Ecdysozoa</taxon>
        <taxon>Nematoda</taxon>
        <taxon>Chromadorea</taxon>
        <taxon>Rhabditida</taxon>
        <taxon>Tylenchina</taxon>
        <taxon>Panagrolaimomorpha</taxon>
        <taxon>Strongyloidoidea</taxon>
        <taxon>Alloionematidae</taxon>
        <taxon>Rhabditophanes</taxon>
    </lineage>
</organism>
<protein>
    <submittedName>
        <fullName evidence="2">PUM-HD domain-containing protein</fullName>
    </submittedName>
</protein>
<reference evidence="2" key="1">
    <citation type="submission" date="2016-11" db="UniProtKB">
        <authorList>
            <consortium name="WormBaseParasite"/>
        </authorList>
    </citation>
    <scope>IDENTIFICATION</scope>
    <source>
        <strain evidence="2">KR3021</strain>
    </source>
</reference>
<accession>A0AC35UFM9</accession>
<dbReference type="WBParaSite" id="RSKR_0001098400.1">
    <property type="protein sequence ID" value="RSKR_0001098400.1"/>
    <property type="gene ID" value="RSKR_0001098400"/>
</dbReference>
<proteinExistence type="predicted"/>
<dbReference type="Proteomes" id="UP000095286">
    <property type="component" value="Unplaced"/>
</dbReference>
<name>A0AC35UFM9_9BILA</name>
<evidence type="ECO:0000313" key="1">
    <source>
        <dbReference type="Proteomes" id="UP000095286"/>
    </source>
</evidence>